<sequence>MEKVRFSCEVDQEKLSKSRLIPDWLSRIKPPFELLDANVIQIDYFGPRIGIINLEVDYLYKNEKYHERIFLIGRAVYILVIFKCKDDNELYTILVSQPRIGSGTFSLEIPAGMLDDSNAFIECAIRELEEEVHITAKDDEMIELSDFNFTIPELCDDNSKYYLYYKEETKENIMKFDNMSTGAEEDEVITLKVSKFKEAMKCATESVSLYCMKIFESKLANGELKL</sequence>
<evidence type="ECO:0000313" key="4">
    <source>
        <dbReference type="EMBL" id="EAY10548.1"/>
    </source>
</evidence>
<dbReference type="STRING" id="5722.A2E9Y6"/>
<dbReference type="VEuPathDB" id="TrichDB:TVAGG3_0181010"/>
<keyword evidence="2 4" id="KW-0378">Hydrolase</keyword>
<feature type="domain" description="Nudix hydrolase" evidence="3">
    <location>
        <begin position="71"/>
        <end position="217"/>
    </location>
</feature>
<keyword evidence="5" id="KW-1185">Reference proteome</keyword>
<dbReference type="KEGG" id="tva:4768483"/>
<dbReference type="GO" id="GO:0006753">
    <property type="term" value="P:nucleoside phosphate metabolic process"/>
    <property type="evidence" value="ECO:0000318"/>
    <property type="project" value="GO_Central"/>
</dbReference>
<dbReference type="PANTHER" id="PTHR11839">
    <property type="entry name" value="UDP/ADP-SUGAR PYROPHOSPHATASE"/>
    <property type="match status" value="1"/>
</dbReference>
<dbReference type="Proteomes" id="UP000001542">
    <property type="component" value="Unassembled WGS sequence"/>
</dbReference>
<dbReference type="GO" id="GO:0080041">
    <property type="term" value="F:ADP-ribose pyrophosphohydrolase activity"/>
    <property type="evidence" value="ECO:0000318"/>
    <property type="project" value="GO_Central"/>
</dbReference>
<protein>
    <submittedName>
        <fullName evidence="4">Hydrolase, NUDIX family protein</fullName>
    </submittedName>
</protein>
<dbReference type="SMR" id="A2E9Y6"/>
<accession>A2E9Y6</accession>
<dbReference type="SUPFAM" id="SSF55811">
    <property type="entry name" value="Nudix"/>
    <property type="match status" value="1"/>
</dbReference>
<name>A2E9Y6_TRIV3</name>
<dbReference type="PROSITE" id="PS51462">
    <property type="entry name" value="NUDIX"/>
    <property type="match status" value="1"/>
</dbReference>
<evidence type="ECO:0000313" key="5">
    <source>
        <dbReference type="Proteomes" id="UP000001542"/>
    </source>
</evidence>
<dbReference type="eggNOG" id="KOG3041">
    <property type="taxonomic scope" value="Eukaryota"/>
</dbReference>
<dbReference type="CDD" id="cd03424">
    <property type="entry name" value="NUDIX_ADPRase_Nudt5_UGPPase_Nudt14"/>
    <property type="match status" value="1"/>
</dbReference>
<evidence type="ECO:0000256" key="1">
    <source>
        <dbReference type="ARBA" id="ARBA00001946"/>
    </source>
</evidence>
<dbReference type="EMBL" id="DS113336">
    <property type="protein sequence ID" value="EAY10548.1"/>
    <property type="molecule type" value="Genomic_DNA"/>
</dbReference>
<dbReference type="VEuPathDB" id="TrichDB:TVAG_184500"/>
<dbReference type="InterPro" id="IPR015797">
    <property type="entry name" value="NUDIX_hydrolase-like_dom_sf"/>
</dbReference>
<dbReference type="Gene3D" id="3.90.79.10">
    <property type="entry name" value="Nucleoside Triphosphate Pyrophosphohydrolase"/>
    <property type="match status" value="1"/>
</dbReference>
<dbReference type="InterPro" id="IPR000086">
    <property type="entry name" value="NUDIX_hydrolase_dom"/>
</dbReference>
<evidence type="ECO:0000259" key="3">
    <source>
        <dbReference type="PROSITE" id="PS51462"/>
    </source>
</evidence>
<dbReference type="GO" id="GO:0019693">
    <property type="term" value="P:ribose phosphate metabolic process"/>
    <property type="evidence" value="ECO:0000318"/>
    <property type="project" value="GO_Central"/>
</dbReference>
<dbReference type="OrthoDB" id="10249920at2759"/>
<reference evidence="4" key="2">
    <citation type="journal article" date="2007" name="Science">
        <title>Draft genome sequence of the sexually transmitted pathogen Trichomonas vaginalis.</title>
        <authorList>
            <person name="Carlton J.M."/>
            <person name="Hirt R.P."/>
            <person name="Silva J.C."/>
            <person name="Delcher A.L."/>
            <person name="Schatz M."/>
            <person name="Zhao Q."/>
            <person name="Wortman J.R."/>
            <person name="Bidwell S.L."/>
            <person name="Alsmark U.C.M."/>
            <person name="Besteiro S."/>
            <person name="Sicheritz-Ponten T."/>
            <person name="Noel C.J."/>
            <person name="Dacks J.B."/>
            <person name="Foster P.G."/>
            <person name="Simillion C."/>
            <person name="Van de Peer Y."/>
            <person name="Miranda-Saavedra D."/>
            <person name="Barton G.J."/>
            <person name="Westrop G.D."/>
            <person name="Mueller S."/>
            <person name="Dessi D."/>
            <person name="Fiori P.L."/>
            <person name="Ren Q."/>
            <person name="Paulsen I."/>
            <person name="Zhang H."/>
            <person name="Bastida-Corcuera F.D."/>
            <person name="Simoes-Barbosa A."/>
            <person name="Brown M.T."/>
            <person name="Hayes R.D."/>
            <person name="Mukherjee M."/>
            <person name="Okumura C.Y."/>
            <person name="Schneider R."/>
            <person name="Smith A.J."/>
            <person name="Vanacova S."/>
            <person name="Villalvazo M."/>
            <person name="Haas B.J."/>
            <person name="Pertea M."/>
            <person name="Feldblyum T.V."/>
            <person name="Utterback T.R."/>
            <person name="Shu C.L."/>
            <person name="Osoegawa K."/>
            <person name="de Jong P.J."/>
            <person name="Hrdy I."/>
            <person name="Horvathova L."/>
            <person name="Zubacova Z."/>
            <person name="Dolezal P."/>
            <person name="Malik S.B."/>
            <person name="Logsdon J.M. Jr."/>
            <person name="Henze K."/>
            <person name="Gupta A."/>
            <person name="Wang C.C."/>
            <person name="Dunne R.L."/>
            <person name="Upcroft J.A."/>
            <person name="Upcroft P."/>
            <person name="White O."/>
            <person name="Salzberg S.L."/>
            <person name="Tang P."/>
            <person name="Chiu C.-H."/>
            <person name="Lee Y.-S."/>
            <person name="Embley T.M."/>
            <person name="Coombs G.H."/>
            <person name="Mottram J.C."/>
            <person name="Tachezy J."/>
            <person name="Fraser-Liggett C.M."/>
            <person name="Johnson P.J."/>
        </authorList>
    </citation>
    <scope>NUCLEOTIDE SEQUENCE [LARGE SCALE GENOMIC DNA]</scope>
    <source>
        <strain evidence="4">G3</strain>
    </source>
</reference>
<dbReference type="FunCoup" id="A2E9Y6">
    <property type="interactions" value="542"/>
</dbReference>
<dbReference type="RefSeq" id="XP_001322771.1">
    <property type="nucleotide sequence ID" value="XM_001322736.1"/>
</dbReference>
<reference evidence="4" key="1">
    <citation type="submission" date="2006-10" db="EMBL/GenBank/DDBJ databases">
        <authorList>
            <person name="Amadeo P."/>
            <person name="Zhao Q."/>
            <person name="Wortman J."/>
            <person name="Fraser-Liggett C."/>
            <person name="Carlton J."/>
        </authorList>
    </citation>
    <scope>NUCLEOTIDE SEQUENCE</scope>
    <source>
        <strain evidence="4">G3</strain>
    </source>
</reference>
<organism evidence="4 5">
    <name type="scientific">Trichomonas vaginalis (strain ATCC PRA-98 / G3)</name>
    <dbReference type="NCBI Taxonomy" id="412133"/>
    <lineage>
        <taxon>Eukaryota</taxon>
        <taxon>Metamonada</taxon>
        <taxon>Parabasalia</taxon>
        <taxon>Trichomonadida</taxon>
        <taxon>Trichomonadidae</taxon>
        <taxon>Trichomonas</taxon>
    </lineage>
</organism>
<proteinExistence type="predicted"/>
<comment type="cofactor">
    <cofactor evidence="1">
        <name>Mg(2+)</name>
        <dbReference type="ChEBI" id="CHEBI:18420"/>
    </cofactor>
</comment>
<dbReference type="InParanoid" id="A2E9Y6"/>
<dbReference type="Pfam" id="PF00293">
    <property type="entry name" value="NUDIX"/>
    <property type="match status" value="1"/>
</dbReference>
<dbReference type="AlphaFoldDB" id="A2E9Y6"/>
<dbReference type="PANTHER" id="PTHR11839:SF18">
    <property type="entry name" value="NUDIX HYDROLASE DOMAIN-CONTAINING PROTEIN"/>
    <property type="match status" value="1"/>
</dbReference>
<dbReference type="GO" id="GO:0080042">
    <property type="term" value="F:ADP-glucose pyrophosphohydrolase activity"/>
    <property type="evidence" value="ECO:0000318"/>
    <property type="project" value="GO_Central"/>
</dbReference>
<evidence type="ECO:0000256" key="2">
    <source>
        <dbReference type="ARBA" id="ARBA00022801"/>
    </source>
</evidence>
<gene>
    <name evidence="4" type="ORF">TVAG_184500</name>
</gene>